<protein>
    <submittedName>
        <fullName evidence="1">DUF1326 domain-containing protein</fullName>
    </submittedName>
</protein>
<dbReference type="InterPro" id="IPR014581">
    <property type="entry name" value="UCP033303"/>
</dbReference>
<proteinExistence type="predicted"/>
<dbReference type="PIRSF" id="PIRSF033303">
    <property type="entry name" value="UCP033303"/>
    <property type="match status" value="1"/>
</dbReference>
<gene>
    <name evidence="1" type="ORF">R2D22_20435</name>
</gene>
<dbReference type="InterPro" id="IPR009758">
    <property type="entry name" value="DUF1326"/>
</dbReference>
<evidence type="ECO:0000313" key="1">
    <source>
        <dbReference type="EMBL" id="WOX23621.1"/>
    </source>
</evidence>
<accession>A0ABZ0LVT1</accession>
<sequence length="219" mass="23646">MTETAATTPTIPKWHVAGDWFDTCRCNVPCPCTFAQPPTFGECDGVLAWHVNEGRYGDVTLDGLNVMMLGQFTGNVWAEHSDAYAAVFLDERADDSQREALMMIFSGQAGSWPHEMVTMFGAEMRGMGVAPITFEVADDLSGWRVSIPGKVTASAEALTGPTTPEGARVQSMNMPGSETGPGQVVTWGRATADSVDAFGFEWSREGQSSKHIPFDWSGP</sequence>
<keyword evidence="2" id="KW-1185">Reference proteome</keyword>
<dbReference type="Proteomes" id="UP001301731">
    <property type="component" value="Chromosome"/>
</dbReference>
<dbReference type="Pfam" id="PF07040">
    <property type="entry name" value="DUF1326"/>
    <property type="match status" value="1"/>
</dbReference>
<dbReference type="EMBL" id="CP137573">
    <property type="protein sequence ID" value="WOX23621.1"/>
    <property type="molecule type" value="Genomic_DNA"/>
</dbReference>
<reference evidence="1 2" key="1">
    <citation type="submission" date="2023-10" db="EMBL/GenBank/DDBJ databases">
        <title>The genome sequence of Streptomyces sp. HUAS YS2.</title>
        <authorList>
            <person name="Mo P."/>
        </authorList>
    </citation>
    <scope>NUCLEOTIDE SEQUENCE [LARGE SCALE GENOMIC DNA]</scope>
    <source>
        <strain evidence="1 2">HUAS YS2</strain>
    </source>
</reference>
<name>A0ABZ0LVT1_9ACTN</name>
<evidence type="ECO:0000313" key="2">
    <source>
        <dbReference type="Proteomes" id="UP001301731"/>
    </source>
</evidence>
<dbReference type="RefSeq" id="WP_318105633.1">
    <property type="nucleotide sequence ID" value="NZ_CP137573.1"/>
</dbReference>
<organism evidence="1 2">
    <name type="scientific">Streptomyces solicathayae</name>
    <dbReference type="NCBI Taxonomy" id="3081768"/>
    <lineage>
        <taxon>Bacteria</taxon>
        <taxon>Bacillati</taxon>
        <taxon>Actinomycetota</taxon>
        <taxon>Actinomycetes</taxon>
        <taxon>Kitasatosporales</taxon>
        <taxon>Streptomycetaceae</taxon>
        <taxon>Streptomyces</taxon>
    </lineage>
</organism>